<dbReference type="InterPro" id="IPR018957">
    <property type="entry name" value="Znf_C3HC4_RING-type"/>
</dbReference>
<dbReference type="PROSITE" id="PS50089">
    <property type="entry name" value="ZF_RING_2"/>
    <property type="match status" value="1"/>
</dbReference>
<dbReference type="SMART" id="SM00184">
    <property type="entry name" value="RING"/>
    <property type="match status" value="1"/>
</dbReference>
<evidence type="ECO:0000313" key="10">
    <source>
        <dbReference type="EMBL" id="KAF6365558.1"/>
    </source>
</evidence>
<keyword evidence="2" id="KW-0479">Metal-binding</keyword>
<feature type="domain" description="RING-type" evidence="8">
    <location>
        <begin position="14"/>
        <end position="57"/>
    </location>
</feature>
<dbReference type="Gene3D" id="3.30.40.10">
    <property type="entry name" value="Zinc/RING finger domain, C3HC4 (zinc finger)"/>
    <property type="match status" value="1"/>
</dbReference>
<evidence type="ECO:0000259" key="9">
    <source>
        <dbReference type="PROSITE" id="PS50119"/>
    </source>
</evidence>
<comment type="similarity">
    <text evidence="1">Belongs to the TRIM/RBCC family.</text>
</comment>
<feature type="compositionally biased region" description="Polar residues" evidence="7">
    <location>
        <begin position="254"/>
        <end position="266"/>
    </location>
</feature>
<keyword evidence="3 5" id="KW-0863">Zinc-finger</keyword>
<dbReference type="SUPFAM" id="SSF57850">
    <property type="entry name" value="RING/U-box"/>
    <property type="match status" value="1"/>
</dbReference>
<dbReference type="Proteomes" id="UP000585614">
    <property type="component" value="Unassembled WGS sequence"/>
</dbReference>
<dbReference type="InterPro" id="IPR050143">
    <property type="entry name" value="TRIM/RBCC"/>
</dbReference>
<evidence type="ECO:0000256" key="3">
    <source>
        <dbReference type="ARBA" id="ARBA00022771"/>
    </source>
</evidence>
<dbReference type="CDD" id="cd16583">
    <property type="entry name" value="RING-HC_TRIM40-C-V"/>
    <property type="match status" value="1"/>
</dbReference>
<evidence type="ECO:0000256" key="4">
    <source>
        <dbReference type="ARBA" id="ARBA00022833"/>
    </source>
</evidence>
<reference evidence="10 11" key="1">
    <citation type="journal article" date="2020" name="Nature">
        <title>Six reference-quality genomes reveal evolution of bat adaptations.</title>
        <authorList>
            <person name="Jebb D."/>
            <person name="Huang Z."/>
            <person name="Pippel M."/>
            <person name="Hughes G.M."/>
            <person name="Lavrichenko K."/>
            <person name="Devanna P."/>
            <person name="Winkler S."/>
            <person name="Jermiin L.S."/>
            <person name="Skirmuntt E.C."/>
            <person name="Katzourakis A."/>
            <person name="Burkitt-Gray L."/>
            <person name="Ray D.A."/>
            <person name="Sullivan K.A.M."/>
            <person name="Roscito J.G."/>
            <person name="Kirilenko B.M."/>
            <person name="Davalos L.M."/>
            <person name="Corthals A.P."/>
            <person name="Power M.L."/>
            <person name="Jones G."/>
            <person name="Ransome R.D."/>
            <person name="Dechmann D.K.N."/>
            <person name="Locatelli A.G."/>
            <person name="Puechmaille S.J."/>
            <person name="Fedrigo O."/>
            <person name="Jarvis E.D."/>
            <person name="Hiller M."/>
            <person name="Vernes S.C."/>
            <person name="Myers E.W."/>
            <person name="Teeling E.C."/>
        </authorList>
    </citation>
    <scope>NUCLEOTIDE SEQUENCE [LARGE SCALE GENOMIC DNA]</scope>
    <source>
        <strain evidence="10">MRhiFer1</strain>
        <tissue evidence="10">Lung</tissue>
    </source>
</reference>
<evidence type="ECO:0000256" key="2">
    <source>
        <dbReference type="ARBA" id="ARBA00022723"/>
    </source>
</evidence>
<dbReference type="InterPro" id="IPR001841">
    <property type="entry name" value="Znf_RING"/>
</dbReference>
<evidence type="ECO:0000256" key="6">
    <source>
        <dbReference type="SAM" id="Coils"/>
    </source>
</evidence>
<evidence type="ECO:0000256" key="5">
    <source>
        <dbReference type="PROSITE-ProRule" id="PRU00024"/>
    </source>
</evidence>
<dbReference type="PROSITE" id="PS00518">
    <property type="entry name" value="ZF_RING_1"/>
    <property type="match status" value="1"/>
</dbReference>
<dbReference type="PANTHER" id="PTHR24103">
    <property type="entry name" value="E3 UBIQUITIN-PROTEIN LIGASE TRIM"/>
    <property type="match status" value="1"/>
</dbReference>
<dbReference type="InterPro" id="IPR000315">
    <property type="entry name" value="Znf_B-box"/>
</dbReference>
<proteinExistence type="inferred from homology"/>
<feature type="compositionally biased region" description="Low complexity" evidence="7">
    <location>
        <begin position="274"/>
        <end position="291"/>
    </location>
</feature>
<dbReference type="InterPro" id="IPR017907">
    <property type="entry name" value="Znf_RING_CS"/>
</dbReference>
<evidence type="ECO:0000256" key="7">
    <source>
        <dbReference type="SAM" id="MobiDB-lite"/>
    </source>
</evidence>
<dbReference type="Pfam" id="PF00097">
    <property type="entry name" value="zf-C3HC4"/>
    <property type="match status" value="1"/>
</dbReference>
<organism evidence="10 11">
    <name type="scientific">Rhinolophus ferrumequinum</name>
    <name type="common">Greater horseshoe bat</name>
    <dbReference type="NCBI Taxonomy" id="59479"/>
    <lineage>
        <taxon>Eukaryota</taxon>
        <taxon>Metazoa</taxon>
        <taxon>Chordata</taxon>
        <taxon>Craniata</taxon>
        <taxon>Vertebrata</taxon>
        <taxon>Euteleostomi</taxon>
        <taxon>Mammalia</taxon>
        <taxon>Eutheria</taxon>
        <taxon>Laurasiatheria</taxon>
        <taxon>Chiroptera</taxon>
        <taxon>Yinpterochiroptera</taxon>
        <taxon>Rhinolophoidea</taxon>
        <taxon>Rhinolophidae</taxon>
        <taxon>Rhinolophinae</taxon>
        <taxon>Rhinolophus</taxon>
    </lineage>
</organism>
<dbReference type="GO" id="GO:0008270">
    <property type="term" value="F:zinc ion binding"/>
    <property type="evidence" value="ECO:0007669"/>
    <property type="project" value="UniProtKB-KW"/>
</dbReference>
<dbReference type="PROSITE" id="PS50119">
    <property type="entry name" value="ZF_BBOX"/>
    <property type="match status" value="1"/>
</dbReference>
<accession>A0A7J7YUQ6</accession>
<feature type="region of interest" description="Disordered" evidence="7">
    <location>
        <begin position="254"/>
        <end position="317"/>
    </location>
</feature>
<dbReference type="CDD" id="cd19781">
    <property type="entry name" value="Bbox2_TRIM40_C-V"/>
    <property type="match status" value="1"/>
</dbReference>
<dbReference type="InterPro" id="IPR013083">
    <property type="entry name" value="Znf_RING/FYVE/PHD"/>
</dbReference>
<dbReference type="Gene3D" id="3.30.160.60">
    <property type="entry name" value="Classic Zinc Finger"/>
    <property type="match status" value="1"/>
</dbReference>
<evidence type="ECO:0000256" key="1">
    <source>
        <dbReference type="ARBA" id="ARBA00008518"/>
    </source>
</evidence>
<evidence type="ECO:0000259" key="8">
    <source>
        <dbReference type="PROSITE" id="PS50089"/>
    </source>
</evidence>
<keyword evidence="4" id="KW-0862">Zinc</keyword>
<dbReference type="EMBL" id="JACAGC010000005">
    <property type="protein sequence ID" value="KAF6365558.1"/>
    <property type="molecule type" value="Genomic_DNA"/>
</dbReference>
<comment type="caution">
    <text evidence="10">The sequence shown here is derived from an EMBL/GenBank/DDBJ whole genome shotgun (WGS) entry which is preliminary data.</text>
</comment>
<feature type="compositionally biased region" description="Polar residues" evidence="7">
    <location>
        <begin position="308"/>
        <end position="317"/>
    </location>
</feature>
<protein>
    <submittedName>
        <fullName evidence="10">Tripartite motif containing 40</fullName>
    </submittedName>
</protein>
<sequence length="317" mass="35564">MVPLWENSWEEGVCPICQEHRKEAVSTDCGHLFCRVCLAQYVEKASASGGFCCPLCRKPCSEEVLGAGYICHSHQKKVCWFCEESRLLLCMECLVSPEHRSHRELAIKDAISHYKKRLTCRKRKLKKYIRELRQLRAQEEERLQALQFLVDCGPEWGSQQQTERQLDDVPQQWPDQLEGTPAEMSRSLDISRTITQLHSLVSDLERMARELDASMLKTASDLLTRSAPQKLEAIYPKLEKKVNESLLQASSATPTCSSLISDSPHSPRSPAANLSGRALSPPAAASGLPSPEHFPQPHSHDLVPESLTPEQSSQPPS</sequence>
<dbReference type="AlphaFoldDB" id="A0A7J7YUQ6"/>
<feature type="coiled-coil region" evidence="6">
    <location>
        <begin position="115"/>
        <end position="149"/>
    </location>
</feature>
<gene>
    <name evidence="10" type="ORF">mRhiFer1_017566</name>
</gene>
<keyword evidence="6" id="KW-0175">Coiled coil</keyword>
<evidence type="ECO:0000313" key="11">
    <source>
        <dbReference type="Proteomes" id="UP000585614"/>
    </source>
</evidence>
<dbReference type="SUPFAM" id="SSF57845">
    <property type="entry name" value="B-box zinc-binding domain"/>
    <property type="match status" value="1"/>
</dbReference>
<name>A0A7J7YUQ6_RHIFE</name>
<feature type="domain" description="B box-type" evidence="9">
    <location>
        <begin position="66"/>
        <end position="107"/>
    </location>
</feature>